<keyword evidence="3" id="KW-1185">Reference proteome</keyword>
<name>A0ABR9XKY3_9SPHI</name>
<keyword evidence="1" id="KW-0732">Signal</keyword>
<evidence type="ECO:0000313" key="3">
    <source>
        <dbReference type="Proteomes" id="UP000632774"/>
    </source>
</evidence>
<reference evidence="2 3" key="1">
    <citation type="submission" date="2020-10" db="EMBL/GenBank/DDBJ databases">
        <title>Mucilaginibacter mali sp. nov., isolated from rhizosphere soil of apple orchard.</title>
        <authorList>
            <person name="Lee J.-S."/>
            <person name="Kim H.S."/>
            <person name="Kim J.-S."/>
        </authorList>
    </citation>
    <scope>NUCLEOTIDE SEQUENCE [LARGE SCALE GENOMIC DNA]</scope>
    <source>
        <strain evidence="2 3">KCTC 23157</strain>
    </source>
</reference>
<organism evidence="2 3">
    <name type="scientific">Mucilaginibacter boryungensis</name>
    <dbReference type="NCBI Taxonomy" id="768480"/>
    <lineage>
        <taxon>Bacteria</taxon>
        <taxon>Pseudomonadati</taxon>
        <taxon>Bacteroidota</taxon>
        <taxon>Sphingobacteriia</taxon>
        <taxon>Sphingobacteriales</taxon>
        <taxon>Sphingobacteriaceae</taxon>
        <taxon>Mucilaginibacter</taxon>
    </lineage>
</organism>
<dbReference type="EMBL" id="JADFFM010000002">
    <property type="protein sequence ID" value="MBE9667871.1"/>
    <property type="molecule type" value="Genomic_DNA"/>
</dbReference>
<dbReference type="RefSeq" id="WP_194107309.1">
    <property type="nucleotide sequence ID" value="NZ_JADFFM010000002.1"/>
</dbReference>
<evidence type="ECO:0000256" key="1">
    <source>
        <dbReference type="SAM" id="SignalP"/>
    </source>
</evidence>
<accession>A0ABR9XKY3</accession>
<protein>
    <submittedName>
        <fullName evidence="2">Uncharacterized protein</fullName>
    </submittedName>
</protein>
<dbReference type="Proteomes" id="UP000632774">
    <property type="component" value="Unassembled WGS sequence"/>
</dbReference>
<evidence type="ECO:0000313" key="2">
    <source>
        <dbReference type="EMBL" id="MBE9667871.1"/>
    </source>
</evidence>
<comment type="caution">
    <text evidence="2">The sequence shown here is derived from an EMBL/GenBank/DDBJ whole genome shotgun (WGS) entry which is preliminary data.</text>
</comment>
<proteinExistence type="predicted"/>
<feature type="signal peptide" evidence="1">
    <location>
        <begin position="1"/>
        <end position="24"/>
    </location>
</feature>
<feature type="chain" id="PRO_5046462864" evidence="1">
    <location>
        <begin position="25"/>
        <end position="211"/>
    </location>
</feature>
<sequence>MKTKPYHKLALLLLIVFNCLGVKAQTKPLTATEKAADIVCAELSKVDLNSKTSAEMMTLFQNCLVKVFADNMADLEAEMGFDTMDGESGRKIGEEIGRKLLLRCPQFIEISMKFAKEKNPPEAEVAASTTLGTISKIISPDFTEVSIKDAAGRESTFYWLRYFKGSEQFETAPTNNIGKKVKVTWLEIECYLPKAHGYYKIKEIRSIDFVN</sequence>
<gene>
    <name evidence="2" type="ORF">IRJ18_15970</name>
</gene>